<dbReference type="RefSeq" id="WP_011981319.1">
    <property type="nucleotide sequence ID" value="NC_009664.2"/>
</dbReference>
<accession>A6W9Q3</accession>
<gene>
    <name evidence="2" type="ordered locus">Krad_2057</name>
</gene>
<dbReference type="STRING" id="266940.Krad_2057"/>
<dbReference type="OrthoDB" id="195104at2"/>
<sequence length="114" mass="12123">MPETTFTVRWPDETVQHCYSPSLVVHDHLAVGAEYPVAEFLARAGTALTTASERVRAKYGMACTSAMAQLDDLTARAARYDPAAPVRVLGLEPPLPPSTPPGPALTQRPPGATP</sequence>
<feature type="compositionally biased region" description="Pro residues" evidence="1">
    <location>
        <begin position="93"/>
        <end position="103"/>
    </location>
</feature>
<keyword evidence="3" id="KW-1185">Reference proteome</keyword>
<dbReference type="NCBIfam" id="TIGR04042">
    <property type="entry name" value="MSMEG_0570_fam"/>
    <property type="match status" value="1"/>
</dbReference>
<dbReference type="KEGG" id="kra:Krad_2057"/>
<protein>
    <recommendedName>
        <fullName evidence="4">MSMEG_0570 family protein</fullName>
    </recommendedName>
</protein>
<reference evidence="3" key="1">
    <citation type="journal article" date="2008" name="PLoS ONE">
        <title>Survival in nuclear waste, extreme resistance, and potential applications gleaned from the genome sequence of Kineococcus radiotolerans SRS30216.</title>
        <authorList>
            <person name="Bagwell C.E."/>
            <person name="Bhat S."/>
            <person name="Hawkins G.M."/>
            <person name="Smith B.W."/>
            <person name="Biswas T."/>
            <person name="Hoover T.R."/>
            <person name="Saunders E."/>
            <person name="Han C.S."/>
            <person name="Tsodikov O.V."/>
            <person name="Shimkets L.J."/>
        </authorList>
    </citation>
    <scope>NUCLEOTIDE SEQUENCE [LARGE SCALE GENOMIC DNA]</scope>
    <source>
        <strain evidence="3">ATCC BAA-149 / DSM 14245 / SRS30216</strain>
    </source>
</reference>
<dbReference type="HOGENOM" id="CLU_163946_0_0_11"/>
<dbReference type="AlphaFoldDB" id="A6W9Q3"/>
<evidence type="ECO:0008006" key="4">
    <source>
        <dbReference type="Google" id="ProtNLM"/>
    </source>
</evidence>
<dbReference type="eggNOG" id="COG2072">
    <property type="taxonomic scope" value="Bacteria"/>
</dbReference>
<evidence type="ECO:0000313" key="2">
    <source>
        <dbReference type="EMBL" id="ABS03542.1"/>
    </source>
</evidence>
<evidence type="ECO:0000256" key="1">
    <source>
        <dbReference type="SAM" id="MobiDB-lite"/>
    </source>
</evidence>
<name>A6W9Q3_KINRD</name>
<dbReference type="Proteomes" id="UP000001116">
    <property type="component" value="Chromosome"/>
</dbReference>
<dbReference type="EMBL" id="CP000750">
    <property type="protein sequence ID" value="ABS03542.1"/>
    <property type="molecule type" value="Genomic_DNA"/>
</dbReference>
<proteinExistence type="predicted"/>
<feature type="region of interest" description="Disordered" evidence="1">
    <location>
        <begin position="89"/>
        <end position="114"/>
    </location>
</feature>
<evidence type="ECO:0000313" key="3">
    <source>
        <dbReference type="Proteomes" id="UP000001116"/>
    </source>
</evidence>
<organism evidence="2 3">
    <name type="scientific">Kineococcus radiotolerans (strain ATCC BAA-149 / DSM 14245 / SRS30216)</name>
    <dbReference type="NCBI Taxonomy" id="266940"/>
    <lineage>
        <taxon>Bacteria</taxon>
        <taxon>Bacillati</taxon>
        <taxon>Actinomycetota</taxon>
        <taxon>Actinomycetes</taxon>
        <taxon>Kineosporiales</taxon>
        <taxon>Kineosporiaceae</taxon>
        <taxon>Kineococcus</taxon>
    </lineage>
</organism>
<dbReference type="InterPro" id="IPR023846">
    <property type="entry name" value="CHP04042_MSMEG0570"/>
</dbReference>